<evidence type="ECO:0000313" key="3">
    <source>
        <dbReference type="EMBL" id="CAJ0591064.1"/>
    </source>
</evidence>
<gene>
    <name evidence="3" type="ORF">CYNAS_LOCUS3047</name>
</gene>
<dbReference type="EMBL" id="CATQJL010000001">
    <property type="protein sequence ID" value="CAJ0591064.1"/>
    <property type="molecule type" value="Genomic_DNA"/>
</dbReference>
<feature type="chain" id="PRO_5041298438" evidence="2">
    <location>
        <begin position="21"/>
        <end position="79"/>
    </location>
</feature>
<feature type="region of interest" description="Disordered" evidence="1">
    <location>
        <begin position="46"/>
        <end position="79"/>
    </location>
</feature>
<proteinExistence type="predicted"/>
<feature type="signal peptide" evidence="2">
    <location>
        <begin position="1"/>
        <end position="20"/>
    </location>
</feature>
<comment type="caution">
    <text evidence="3">The sequence shown here is derived from an EMBL/GenBank/DDBJ whole genome shotgun (WGS) entry which is preliminary data.</text>
</comment>
<dbReference type="AlphaFoldDB" id="A0AA36DR10"/>
<protein>
    <submittedName>
        <fullName evidence="3">Uncharacterized protein</fullName>
    </submittedName>
</protein>
<evidence type="ECO:0000256" key="1">
    <source>
        <dbReference type="SAM" id="MobiDB-lite"/>
    </source>
</evidence>
<dbReference type="Proteomes" id="UP001176961">
    <property type="component" value="Unassembled WGS sequence"/>
</dbReference>
<evidence type="ECO:0000256" key="2">
    <source>
        <dbReference type="SAM" id="SignalP"/>
    </source>
</evidence>
<keyword evidence="2" id="KW-0732">Signal</keyword>
<sequence length="79" mass="8825">MKIFCITVAMILTVCELVSSLPKITYPPPANSGAWSKDDIKEGRNVDKSEMTYGGKSPIYPTYGGKSPTDKRGWQRYIH</sequence>
<organism evidence="3 4">
    <name type="scientific">Cylicocyclus nassatus</name>
    <name type="common">Nematode worm</name>
    <dbReference type="NCBI Taxonomy" id="53992"/>
    <lineage>
        <taxon>Eukaryota</taxon>
        <taxon>Metazoa</taxon>
        <taxon>Ecdysozoa</taxon>
        <taxon>Nematoda</taxon>
        <taxon>Chromadorea</taxon>
        <taxon>Rhabditida</taxon>
        <taxon>Rhabditina</taxon>
        <taxon>Rhabditomorpha</taxon>
        <taxon>Strongyloidea</taxon>
        <taxon>Strongylidae</taxon>
        <taxon>Cylicocyclus</taxon>
    </lineage>
</organism>
<keyword evidence="4" id="KW-1185">Reference proteome</keyword>
<evidence type="ECO:0000313" key="4">
    <source>
        <dbReference type="Proteomes" id="UP001176961"/>
    </source>
</evidence>
<accession>A0AA36DR10</accession>
<name>A0AA36DR10_CYLNA</name>
<reference evidence="3" key="1">
    <citation type="submission" date="2023-07" db="EMBL/GenBank/DDBJ databases">
        <authorList>
            <consortium name="CYATHOMIX"/>
        </authorList>
    </citation>
    <scope>NUCLEOTIDE SEQUENCE</scope>
    <source>
        <strain evidence="3">N/A</strain>
    </source>
</reference>